<keyword evidence="2" id="KW-1185">Reference proteome</keyword>
<evidence type="ECO:0000313" key="1">
    <source>
        <dbReference type="EMBL" id="KAJ4454738.1"/>
    </source>
</evidence>
<gene>
    <name evidence="1" type="ORF">PAPYR_10464</name>
</gene>
<name>A0ABQ8U5W8_9EUKA</name>
<dbReference type="Proteomes" id="UP001141327">
    <property type="component" value="Unassembled WGS sequence"/>
</dbReference>
<accession>A0ABQ8U5W8</accession>
<evidence type="ECO:0000313" key="2">
    <source>
        <dbReference type="Proteomes" id="UP001141327"/>
    </source>
</evidence>
<protein>
    <submittedName>
        <fullName evidence="1">Uncharacterized protein</fullName>
    </submittedName>
</protein>
<organism evidence="1 2">
    <name type="scientific">Paratrimastix pyriformis</name>
    <dbReference type="NCBI Taxonomy" id="342808"/>
    <lineage>
        <taxon>Eukaryota</taxon>
        <taxon>Metamonada</taxon>
        <taxon>Preaxostyla</taxon>
        <taxon>Paratrimastigidae</taxon>
        <taxon>Paratrimastix</taxon>
    </lineage>
</organism>
<sequence>MRSIKKNDIPSGSHQHSGIVAAAERQARMAPRMVVRGVTVLRTLLDERGIGGGGHEFPRVERQFELLSFCLQNIYSFA</sequence>
<reference evidence="1" key="1">
    <citation type="journal article" date="2022" name="bioRxiv">
        <title>Genomics of Preaxostyla Flagellates Illuminates Evolutionary Transitions and the Path Towards Mitochondrial Loss.</title>
        <authorList>
            <person name="Novak L.V.F."/>
            <person name="Treitli S.C."/>
            <person name="Pyrih J."/>
            <person name="Halakuc P."/>
            <person name="Pipaliya S.V."/>
            <person name="Vacek V."/>
            <person name="Brzon O."/>
            <person name="Soukal P."/>
            <person name="Eme L."/>
            <person name="Dacks J.B."/>
            <person name="Karnkowska A."/>
            <person name="Elias M."/>
            <person name="Hampl V."/>
        </authorList>
    </citation>
    <scope>NUCLEOTIDE SEQUENCE</scope>
    <source>
        <strain evidence="1">RCP-MX</strain>
    </source>
</reference>
<comment type="caution">
    <text evidence="1">The sequence shown here is derived from an EMBL/GenBank/DDBJ whole genome shotgun (WGS) entry which is preliminary data.</text>
</comment>
<proteinExistence type="predicted"/>
<dbReference type="EMBL" id="JAPMOS010000136">
    <property type="protein sequence ID" value="KAJ4454738.1"/>
    <property type="molecule type" value="Genomic_DNA"/>
</dbReference>